<feature type="region of interest" description="Disordered" evidence="1">
    <location>
        <begin position="43"/>
        <end position="83"/>
    </location>
</feature>
<dbReference type="PANTHER" id="PTHR46624">
    <property type="entry name" value="AGAP002036-PA"/>
    <property type="match status" value="1"/>
</dbReference>
<dbReference type="GO" id="GO:0140042">
    <property type="term" value="P:lipid droplet formation"/>
    <property type="evidence" value="ECO:0007669"/>
    <property type="project" value="TreeGrafter"/>
</dbReference>
<dbReference type="Gene3D" id="3.40.50.300">
    <property type="entry name" value="P-loop containing nucleotide triphosphate hydrolases"/>
    <property type="match status" value="1"/>
</dbReference>
<dbReference type="InterPro" id="IPR027417">
    <property type="entry name" value="P-loop_NTPase"/>
</dbReference>
<dbReference type="SUPFAM" id="SSF57903">
    <property type="entry name" value="FYVE/PHD zinc finger"/>
    <property type="match status" value="2"/>
</dbReference>
<dbReference type="CDD" id="cd15734">
    <property type="entry name" value="FYVE_ZFYV1"/>
    <property type="match status" value="1"/>
</dbReference>
<feature type="compositionally biased region" description="Polar residues" evidence="1">
    <location>
        <begin position="620"/>
        <end position="634"/>
    </location>
</feature>
<evidence type="ECO:0000256" key="1">
    <source>
        <dbReference type="SAM" id="MobiDB-lite"/>
    </source>
</evidence>
<gene>
    <name evidence="2" type="ORF">SMRZ_LOCUS19572</name>
</gene>
<feature type="region of interest" description="Disordered" evidence="1">
    <location>
        <begin position="823"/>
        <end position="875"/>
    </location>
</feature>
<dbReference type="SUPFAM" id="SSF52540">
    <property type="entry name" value="P-loop containing nucleoside triphosphate hydrolases"/>
    <property type="match status" value="1"/>
</dbReference>
<dbReference type="SMART" id="SM00064">
    <property type="entry name" value="FYVE"/>
    <property type="match status" value="2"/>
</dbReference>
<dbReference type="InterPro" id="IPR011011">
    <property type="entry name" value="Znf_FYVE_PHD"/>
</dbReference>
<sequence length="875" mass="96463">MNSEFVGIGAVRGGENGPTVVMKNQLSDSTRCVLNSALSELDDTPGVPSMTNCPQETKRKGTKLSSKHQNVSKTDELSTRPQPPCSVRLIDEEERVLFDDADVLAWHLGCPADRTVKLIAIVGNTGDGKSHTLNQAFCGGADVFVTSPSQATCTIGIWAAYLPKEGYLLIDTEGLLGASPNPNRQRRLLLKVFALADVVIYRTMSDRLHSDMFTFLADASDAFSEHFRPDLEALAERTGLPWTPGQLGPVVVIFQETQHTLPLDEPHSIASANNNTCTDRLGSAEPSNERMSTLSSRFLTERLVAMRRNANAFSSLVYVGTQTKVPPTNFQPLASMVAKKIRDISVRAPRKLVHIFHILQALNTRFSSDLPCSSPTFVEEYFTCPCKCISCGVRCCLSVNHTSNNVGHKAEYVGSNGVSASPCRYEPTLQNKLYFCKLCYAYGQKTMMVPKSGESNTNALSAVVKYLWAGYVLECPRHGTIYRSRGYWSGNVEPEMNPQVHWEIVHVWQGEKSILSGTHPVSQLLLDGLTVVSSQVSQLAGPPARRLGDLIADSVAPRYWQPNSSIKACAVCKVEFQSSSDDSVCSRNSLVRQKSATDKKQPTPSSLDDSPQKDKMFTGKDNSMLNRSSSFSDSLNKEKSSTKPLKLFIDDLSKHHCRACGRGVCAKCSTGRLPVPDQGYGSDGVRVCDQCYDARLQDKGIDSKNRVSGMNYNPQINNNSLTGRKVIEMLSATADYIAPIYTGPKELVKSLARPDYWQPDDQCVSCNVCSAPFGSRLSIHHCRSCGQGVCGFCSQHYQPVPKRGLDFPSRVCDRCYQPNIKNYESSHRPTVSEHRSSDLASNVPNQQMQHQKRNTQGIQYNNLNVNTPHKKNSQD</sequence>
<dbReference type="GO" id="GO:0032266">
    <property type="term" value="F:phosphatidylinositol-3-phosphate binding"/>
    <property type="evidence" value="ECO:0007669"/>
    <property type="project" value="TreeGrafter"/>
</dbReference>
<accession>A0A183MU47</accession>
<dbReference type="PANTHER" id="PTHR46624:SF4">
    <property type="entry name" value="FYVE-TYPE DOMAIN-CONTAINING PROTEIN"/>
    <property type="match status" value="1"/>
</dbReference>
<feature type="compositionally biased region" description="Polar residues" evidence="1">
    <location>
        <begin position="838"/>
        <end position="867"/>
    </location>
</feature>
<dbReference type="Proteomes" id="UP000277204">
    <property type="component" value="Unassembled WGS sequence"/>
</dbReference>
<dbReference type="InterPro" id="IPR013083">
    <property type="entry name" value="Znf_RING/FYVE/PHD"/>
</dbReference>
<dbReference type="InterPro" id="IPR017455">
    <property type="entry name" value="Znf_FYVE-rel"/>
</dbReference>
<feature type="region of interest" description="Disordered" evidence="1">
    <location>
        <begin position="587"/>
        <end position="638"/>
    </location>
</feature>
<dbReference type="GO" id="GO:0005545">
    <property type="term" value="F:1-phosphatidylinositol binding"/>
    <property type="evidence" value="ECO:0007669"/>
    <property type="project" value="TreeGrafter"/>
</dbReference>
<evidence type="ECO:0000313" key="3">
    <source>
        <dbReference type="Proteomes" id="UP000277204"/>
    </source>
</evidence>
<organism evidence="2 3">
    <name type="scientific">Schistosoma margrebowiei</name>
    <dbReference type="NCBI Taxonomy" id="48269"/>
    <lineage>
        <taxon>Eukaryota</taxon>
        <taxon>Metazoa</taxon>
        <taxon>Spiralia</taxon>
        <taxon>Lophotrochozoa</taxon>
        <taxon>Platyhelminthes</taxon>
        <taxon>Trematoda</taxon>
        <taxon>Digenea</taxon>
        <taxon>Strigeidida</taxon>
        <taxon>Schistosomatoidea</taxon>
        <taxon>Schistosomatidae</taxon>
        <taxon>Schistosoma</taxon>
    </lineage>
</organism>
<keyword evidence="3" id="KW-1185">Reference proteome</keyword>
<dbReference type="InterPro" id="IPR042427">
    <property type="entry name" value="ZFYV1"/>
</dbReference>
<dbReference type="GO" id="GO:0005547">
    <property type="term" value="F:phosphatidylinositol-3,4,5-trisphosphate binding"/>
    <property type="evidence" value="ECO:0007669"/>
    <property type="project" value="TreeGrafter"/>
</dbReference>
<dbReference type="AlphaFoldDB" id="A0A183MU47"/>
<proteinExistence type="predicted"/>
<dbReference type="GO" id="GO:0005811">
    <property type="term" value="C:lipid droplet"/>
    <property type="evidence" value="ECO:0007669"/>
    <property type="project" value="TreeGrafter"/>
</dbReference>
<name>A0A183MU47_9TREM</name>
<dbReference type="GO" id="GO:0043325">
    <property type="term" value="F:phosphatidylinositol-3,4-bisphosphate binding"/>
    <property type="evidence" value="ECO:0007669"/>
    <property type="project" value="TreeGrafter"/>
</dbReference>
<dbReference type="GO" id="GO:0046872">
    <property type="term" value="F:metal ion binding"/>
    <property type="evidence" value="ECO:0007669"/>
    <property type="project" value="InterPro"/>
</dbReference>
<evidence type="ECO:0000313" key="2">
    <source>
        <dbReference type="EMBL" id="VDP32090.1"/>
    </source>
</evidence>
<dbReference type="Gene3D" id="3.30.40.10">
    <property type="entry name" value="Zinc/RING finger domain, C3HC4 (zinc finger)"/>
    <property type="match status" value="2"/>
</dbReference>
<dbReference type="PROSITE" id="PS50178">
    <property type="entry name" value="ZF_FYVE"/>
    <property type="match status" value="2"/>
</dbReference>
<dbReference type="Pfam" id="PF01363">
    <property type="entry name" value="FYVE"/>
    <property type="match status" value="2"/>
</dbReference>
<dbReference type="STRING" id="48269.A0A183MU47"/>
<reference evidence="2 3" key="1">
    <citation type="submission" date="2018-11" db="EMBL/GenBank/DDBJ databases">
        <authorList>
            <consortium name="Pathogen Informatics"/>
        </authorList>
    </citation>
    <scope>NUCLEOTIDE SEQUENCE [LARGE SCALE GENOMIC DNA]</scope>
    <source>
        <strain evidence="2 3">Zambia</strain>
    </source>
</reference>
<protein>
    <submittedName>
        <fullName evidence="2">Uncharacterized protein</fullName>
    </submittedName>
</protein>
<dbReference type="InterPro" id="IPR000306">
    <property type="entry name" value="Znf_FYVE"/>
</dbReference>
<dbReference type="EMBL" id="UZAI01018011">
    <property type="protein sequence ID" value="VDP32090.1"/>
    <property type="molecule type" value="Genomic_DNA"/>
</dbReference>
<feature type="compositionally biased region" description="Basic and acidic residues" evidence="1">
    <location>
        <begin position="824"/>
        <end position="837"/>
    </location>
</feature>